<evidence type="ECO:0000313" key="13">
    <source>
        <dbReference type="EMBL" id="OGL98230.1"/>
    </source>
</evidence>
<feature type="region of interest" description="Disordered" evidence="11">
    <location>
        <begin position="1"/>
        <end position="38"/>
    </location>
</feature>
<evidence type="ECO:0000256" key="7">
    <source>
        <dbReference type="ARBA" id="ARBA00023125"/>
    </source>
</evidence>
<feature type="domain" description="RecA family profile 1" evidence="12">
    <location>
        <begin position="43"/>
        <end position="192"/>
    </location>
</feature>
<dbReference type="InterPro" id="IPR004504">
    <property type="entry name" value="DNA_repair_RadA"/>
</dbReference>
<dbReference type="InterPro" id="IPR003593">
    <property type="entry name" value="AAA+_ATPase"/>
</dbReference>
<keyword evidence="5 10" id="KW-0067">ATP-binding</keyword>
<dbReference type="GO" id="GO:0005524">
    <property type="term" value="F:ATP binding"/>
    <property type="evidence" value="ECO:0007669"/>
    <property type="project" value="UniProtKB-UniRule"/>
</dbReference>
<keyword evidence="3 10" id="KW-0227">DNA damage</keyword>
<evidence type="ECO:0000256" key="3">
    <source>
        <dbReference type="ARBA" id="ARBA00022763"/>
    </source>
</evidence>
<evidence type="ECO:0000256" key="10">
    <source>
        <dbReference type="RuleBase" id="RU003555"/>
    </source>
</evidence>
<dbReference type="GO" id="GO:0003684">
    <property type="term" value="F:damaged DNA binding"/>
    <property type="evidence" value="ECO:0007669"/>
    <property type="project" value="InterPro"/>
</dbReference>
<evidence type="ECO:0000256" key="11">
    <source>
        <dbReference type="SAM" id="MobiDB-lite"/>
    </source>
</evidence>
<dbReference type="Pfam" id="PF13541">
    <property type="entry name" value="ChlI"/>
    <property type="match status" value="1"/>
</dbReference>
<keyword evidence="8 10" id="KW-0234">DNA repair</keyword>
<evidence type="ECO:0000313" key="14">
    <source>
        <dbReference type="Proteomes" id="UP000177331"/>
    </source>
</evidence>
<dbReference type="InterPro" id="IPR020588">
    <property type="entry name" value="RecA_ATP-bd"/>
</dbReference>
<dbReference type="PANTHER" id="PTHR32472:SF10">
    <property type="entry name" value="DNA REPAIR PROTEIN RADA-LIKE PROTEIN"/>
    <property type="match status" value="1"/>
</dbReference>
<accession>A0A1F7W641</accession>
<dbReference type="Gene3D" id="3.30.230.10">
    <property type="match status" value="1"/>
</dbReference>
<dbReference type="Gene3D" id="3.40.50.300">
    <property type="entry name" value="P-loop containing nucleotide triphosphate hydrolases"/>
    <property type="match status" value="1"/>
</dbReference>
<evidence type="ECO:0000256" key="4">
    <source>
        <dbReference type="ARBA" id="ARBA00022801"/>
    </source>
</evidence>
<dbReference type="SUPFAM" id="SSF52540">
    <property type="entry name" value="P-loop containing nucleoside triphosphate hydrolases"/>
    <property type="match status" value="1"/>
</dbReference>
<evidence type="ECO:0000259" key="12">
    <source>
        <dbReference type="PROSITE" id="PS50162"/>
    </source>
</evidence>
<reference evidence="13 14" key="1">
    <citation type="journal article" date="2016" name="Nat. Commun.">
        <title>Thousands of microbial genomes shed light on interconnected biogeochemical processes in an aquifer system.</title>
        <authorList>
            <person name="Anantharaman K."/>
            <person name="Brown C.T."/>
            <person name="Hug L.A."/>
            <person name="Sharon I."/>
            <person name="Castelle C.J."/>
            <person name="Probst A.J."/>
            <person name="Thomas B.C."/>
            <person name="Singh A."/>
            <person name="Wilkins M.J."/>
            <person name="Karaoz U."/>
            <person name="Brodie E.L."/>
            <person name="Williams K.H."/>
            <person name="Hubbard S.S."/>
            <person name="Banfield J.F."/>
        </authorList>
    </citation>
    <scope>NUCLEOTIDE SEQUENCE [LARGE SCALE GENOMIC DNA]</scope>
</reference>
<evidence type="ECO:0000256" key="8">
    <source>
        <dbReference type="ARBA" id="ARBA00023204"/>
    </source>
</evidence>
<dbReference type="STRING" id="1802421.A2318_01310"/>
<evidence type="ECO:0000256" key="9">
    <source>
        <dbReference type="NCBIfam" id="TIGR00416"/>
    </source>
</evidence>
<comment type="caution">
    <text evidence="13">The sequence shown here is derived from an EMBL/GenBank/DDBJ whole genome shotgun (WGS) entry which is preliminary data.</text>
</comment>
<dbReference type="EMBL" id="MGFD01000030">
    <property type="protein sequence ID" value="OGL98230.1"/>
    <property type="molecule type" value="Genomic_DNA"/>
</dbReference>
<dbReference type="PRINTS" id="PR01874">
    <property type="entry name" value="DNAREPAIRADA"/>
</dbReference>
<comment type="similarity">
    <text evidence="10">Belongs to the RecA family. RadA subfamily.</text>
</comment>
<keyword evidence="7 10" id="KW-0238">DNA-binding</keyword>
<feature type="compositionally biased region" description="Basic and acidic residues" evidence="11">
    <location>
        <begin position="28"/>
        <end position="38"/>
    </location>
</feature>
<dbReference type="AlphaFoldDB" id="A0A1F7W641"/>
<keyword evidence="4" id="KW-0378">Hydrolase</keyword>
<gene>
    <name evidence="13" type="ORF">A2318_01310</name>
</gene>
<dbReference type="InterPro" id="IPR020568">
    <property type="entry name" value="Ribosomal_Su5_D2-typ_SF"/>
</dbReference>
<keyword evidence="2 10" id="KW-0547">Nucleotide-binding</keyword>
<keyword evidence="10" id="KW-0863">Zinc-finger</keyword>
<dbReference type="SUPFAM" id="SSF54211">
    <property type="entry name" value="Ribosomal protein S5 domain 2-like"/>
    <property type="match status" value="1"/>
</dbReference>
<evidence type="ECO:0000256" key="1">
    <source>
        <dbReference type="ARBA" id="ARBA00022723"/>
    </source>
</evidence>
<name>A0A1F7W641_9BACT</name>
<dbReference type="GO" id="GO:0000725">
    <property type="term" value="P:recombinational repair"/>
    <property type="evidence" value="ECO:0007669"/>
    <property type="project" value="TreeGrafter"/>
</dbReference>
<sequence length="412" mass="44300">MTCDHWGTIKEETEHPSPATRASGSKAKPKETTSLKDIKAQDEHVRLSIGEHELDRVLGGGIVTGSLTLLSGEPGIGKSTLVAGMAAKIASTKHDVLYVSGEESAMQLKSRFDRLNADLSRIKFLEMVSVEELVATLEKEKPTLAIVDSVQTMFSNAVEAQSGSPTLVRYATSCLLELAKRTGISLLLVGQVTKDGSVAGPKTLEHLVDTVLSLTGEPSHELRILEATKNRFGATDEIGVFEMTSEGLKAVENPSARFLAERVSVPGSVIATVREGSRIFLVEVQALVEKSFYGTPVRRANGMDQNRLQMLIAILSKRAGLHLGESDVYVNVVGGMQLKEPASDLAVCAAIMSAAKNRIDSEPIVYIGEVGLGGEIRNVMAVEKRVTEAKRVGIEKSVTPKTMKSVKELSSY</sequence>
<keyword evidence="10" id="KW-0862">Zinc</keyword>
<dbReference type="InterPro" id="IPR027417">
    <property type="entry name" value="P-loop_NTPase"/>
</dbReference>
<protein>
    <recommendedName>
        <fullName evidence="9 10">DNA repair protein RadA</fullName>
    </recommendedName>
</protein>
<dbReference type="PROSITE" id="PS50162">
    <property type="entry name" value="RECA_2"/>
    <property type="match status" value="1"/>
</dbReference>
<proteinExistence type="inferred from homology"/>
<keyword evidence="6" id="KW-0346">Stress response</keyword>
<organism evidence="13 14">
    <name type="scientific">Candidatus Uhrbacteria bacterium RIFOXYB2_FULL_45_11</name>
    <dbReference type="NCBI Taxonomy" id="1802421"/>
    <lineage>
        <taxon>Bacteria</taxon>
        <taxon>Candidatus Uhriibacteriota</taxon>
    </lineage>
</organism>
<evidence type="ECO:0000256" key="2">
    <source>
        <dbReference type="ARBA" id="ARBA00022741"/>
    </source>
</evidence>
<dbReference type="GO" id="GO:0005829">
    <property type="term" value="C:cytosol"/>
    <property type="evidence" value="ECO:0007669"/>
    <property type="project" value="TreeGrafter"/>
</dbReference>
<dbReference type="InterPro" id="IPR014721">
    <property type="entry name" value="Ribsml_uS5_D2-typ_fold_subgr"/>
</dbReference>
<dbReference type="Pfam" id="PF13481">
    <property type="entry name" value="AAA_25"/>
    <property type="match status" value="1"/>
</dbReference>
<dbReference type="NCBIfam" id="TIGR00416">
    <property type="entry name" value="sms"/>
    <property type="match status" value="1"/>
</dbReference>
<dbReference type="PANTHER" id="PTHR32472">
    <property type="entry name" value="DNA REPAIR PROTEIN RADA"/>
    <property type="match status" value="1"/>
</dbReference>
<keyword evidence="1 10" id="KW-0479">Metal-binding</keyword>
<evidence type="ECO:0000256" key="5">
    <source>
        <dbReference type="ARBA" id="ARBA00022840"/>
    </source>
</evidence>
<dbReference type="GO" id="GO:0008270">
    <property type="term" value="F:zinc ion binding"/>
    <property type="evidence" value="ECO:0007669"/>
    <property type="project" value="UniProtKB-KW"/>
</dbReference>
<comment type="function">
    <text evidence="10">DNA-dependent ATPase involved in processing of recombination intermediates, plays a role in repairing DNA breaks. Stimulates the branch migration of RecA-mediated strand transfer reactions, allowing the 3' invading strand to extend heteroduplex DNA faster. Binds ssDNA in the presence of ADP but not other nucleotides, has ATPase activity that is stimulated by ssDNA and various branched DNA structures, but inhibited by SSB. Does not have RecA's homology-searching function.</text>
</comment>
<dbReference type="GO" id="GO:0140664">
    <property type="term" value="F:ATP-dependent DNA damage sensor activity"/>
    <property type="evidence" value="ECO:0007669"/>
    <property type="project" value="InterPro"/>
</dbReference>
<dbReference type="SMART" id="SM00382">
    <property type="entry name" value="AAA"/>
    <property type="match status" value="1"/>
</dbReference>
<dbReference type="Proteomes" id="UP000177331">
    <property type="component" value="Unassembled WGS sequence"/>
</dbReference>
<dbReference type="GO" id="GO:0016787">
    <property type="term" value="F:hydrolase activity"/>
    <property type="evidence" value="ECO:0007669"/>
    <property type="project" value="UniProtKB-KW"/>
</dbReference>
<evidence type="ECO:0000256" key="6">
    <source>
        <dbReference type="ARBA" id="ARBA00023016"/>
    </source>
</evidence>